<keyword evidence="3" id="KW-1185">Reference proteome</keyword>
<evidence type="ECO:0000256" key="1">
    <source>
        <dbReference type="SAM" id="Phobius"/>
    </source>
</evidence>
<feature type="transmembrane region" description="Helical" evidence="1">
    <location>
        <begin position="6"/>
        <end position="29"/>
    </location>
</feature>
<reference evidence="2 3" key="1">
    <citation type="submission" date="2024-04" db="EMBL/GenBank/DDBJ databases">
        <title>Draft genome sequence of Pseudoxanthomonas putridarboris WD12.</title>
        <authorList>
            <person name="Oh J."/>
        </authorList>
    </citation>
    <scope>NUCLEOTIDE SEQUENCE [LARGE SCALE GENOMIC DNA]</scope>
    <source>
        <strain evidence="2 3">WD12</strain>
    </source>
</reference>
<sequence length="173" mass="18865">MLGITPFGWFHTAISLVSLFGGLYGLLRYHEIRYATPLGKTYTWFTLATCVTSFFLMRTGKFSDAHGLTVLTLIVLAAAWLLGRNAVAGTWRHVASALAFTLTVYFHFIPGFTETLTRVPVDAPLVSGPQDPLLQALVGGALLVFLVVMALQVRAIRRGRRAPVVDAPFASGR</sequence>
<name>A0ABU9J1N4_9GAMM</name>
<proteinExistence type="predicted"/>
<keyword evidence="1" id="KW-1133">Transmembrane helix</keyword>
<dbReference type="RefSeq" id="WP_341726305.1">
    <property type="nucleotide sequence ID" value="NZ_JBBWWT010000005.1"/>
</dbReference>
<feature type="transmembrane region" description="Helical" evidence="1">
    <location>
        <begin position="94"/>
        <end position="113"/>
    </location>
</feature>
<evidence type="ECO:0000313" key="3">
    <source>
        <dbReference type="Proteomes" id="UP001459204"/>
    </source>
</evidence>
<gene>
    <name evidence="2" type="ORF">AAD027_12270</name>
</gene>
<organism evidence="2 3">
    <name type="scientific">Pseudoxanthomonas putridarboris</name>
    <dbReference type="NCBI Taxonomy" id="752605"/>
    <lineage>
        <taxon>Bacteria</taxon>
        <taxon>Pseudomonadati</taxon>
        <taxon>Pseudomonadota</taxon>
        <taxon>Gammaproteobacteria</taxon>
        <taxon>Lysobacterales</taxon>
        <taxon>Lysobacteraceae</taxon>
        <taxon>Pseudoxanthomonas</taxon>
    </lineage>
</organism>
<dbReference type="Proteomes" id="UP001459204">
    <property type="component" value="Unassembled WGS sequence"/>
</dbReference>
<comment type="caution">
    <text evidence="2">The sequence shown here is derived from an EMBL/GenBank/DDBJ whole genome shotgun (WGS) entry which is preliminary data.</text>
</comment>
<evidence type="ECO:0000313" key="2">
    <source>
        <dbReference type="EMBL" id="MEL1265133.1"/>
    </source>
</evidence>
<feature type="transmembrane region" description="Helical" evidence="1">
    <location>
        <begin position="65"/>
        <end position="82"/>
    </location>
</feature>
<feature type="transmembrane region" description="Helical" evidence="1">
    <location>
        <begin position="133"/>
        <end position="151"/>
    </location>
</feature>
<accession>A0ABU9J1N4</accession>
<keyword evidence="1" id="KW-0812">Transmembrane</keyword>
<keyword evidence="1" id="KW-0472">Membrane</keyword>
<feature type="transmembrane region" description="Helical" evidence="1">
    <location>
        <begin position="41"/>
        <end position="59"/>
    </location>
</feature>
<dbReference type="EMBL" id="JBBWWT010000005">
    <property type="protein sequence ID" value="MEL1265133.1"/>
    <property type="molecule type" value="Genomic_DNA"/>
</dbReference>
<protein>
    <submittedName>
        <fullName evidence="2">Uncharacterized protein</fullName>
    </submittedName>
</protein>